<evidence type="ECO:0000313" key="1">
    <source>
        <dbReference type="EMBL" id="KKN69208.1"/>
    </source>
</evidence>
<comment type="caution">
    <text evidence="1">The sequence shown here is derived from an EMBL/GenBank/DDBJ whole genome shotgun (WGS) entry which is preliminary data.</text>
</comment>
<name>A0A0F9VTW6_9ZZZZ</name>
<dbReference type="AlphaFoldDB" id="A0A0F9VTW6"/>
<proteinExistence type="predicted"/>
<dbReference type="EMBL" id="LAZR01000431">
    <property type="protein sequence ID" value="KKN69208.1"/>
    <property type="molecule type" value="Genomic_DNA"/>
</dbReference>
<evidence type="ECO:0008006" key="2">
    <source>
        <dbReference type="Google" id="ProtNLM"/>
    </source>
</evidence>
<protein>
    <recommendedName>
        <fullName evidence="2">Phage head morphogenesis domain-containing protein</fullName>
    </recommendedName>
</protein>
<organism evidence="1">
    <name type="scientific">marine sediment metagenome</name>
    <dbReference type="NCBI Taxonomy" id="412755"/>
    <lineage>
        <taxon>unclassified sequences</taxon>
        <taxon>metagenomes</taxon>
        <taxon>ecological metagenomes</taxon>
    </lineage>
</organism>
<accession>A0A0F9VTW6</accession>
<sequence>MPPPKLVTPVVDDAGFWVRLGEEIKPKIRPLFRDLFIEGAIAGGDADPVVATKDVALDLDAINDIADDLIANYTDEWWAQIEQTTRERLRAAIAEARELGLGAEFVAREIAPLFGETRAVLIAVSEVTNLFGQGAQATYRAAGFPTWIWRTANDPAVDPICADLATESEASPFPMSRVFVRAHPRCRCWPVPAGRAVTMPSAVA</sequence>
<gene>
    <name evidence="1" type="ORF">LCGC14_0443840</name>
</gene>
<reference evidence="1" key="1">
    <citation type="journal article" date="2015" name="Nature">
        <title>Complex archaea that bridge the gap between prokaryotes and eukaryotes.</title>
        <authorList>
            <person name="Spang A."/>
            <person name="Saw J.H."/>
            <person name="Jorgensen S.L."/>
            <person name="Zaremba-Niedzwiedzka K."/>
            <person name="Martijn J."/>
            <person name="Lind A.E."/>
            <person name="van Eijk R."/>
            <person name="Schleper C."/>
            <person name="Guy L."/>
            <person name="Ettema T.J."/>
        </authorList>
    </citation>
    <scope>NUCLEOTIDE SEQUENCE</scope>
</reference>